<gene>
    <name evidence="1" type="ORF">TELCIR_13041</name>
</gene>
<dbReference type="EMBL" id="KZ349120">
    <property type="protein sequence ID" value="PIO65298.1"/>
    <property type="molecule type" value="Genomic_DNA"/>
</dbReference>
<sequence>MVTTCSDLEQLLSNQNWTSVQPRSTPIAFVLVGGGEQSHDRTIGKIQCDVYMSVVTQSREVFKFHFESQLEGARRLKVSALKLSNSV</sequence>
<reference evidence="1 2" key="1">
    <citation type="submission" date="2015-09" db="EMBL/GenBank/DDBJ databases">
        <title>Draft genome of the parasitic nematode Teladorsagia circumcincta isolate WARC Sus (inbred).</title>
        <authorList>
            <person name="Mitreva M."/>
        </authorList>
    </citation>
    <scope>NUCLEOTIDE SEQUENCE [LARGE SCALE GENOMIC DNA]</scope>
    <source>
        <strain evidence="1 2">S</strain>
    </source>
</reference>
<keyword evidence="2" id="KW-1185">Reference proteome</keyword>
<evidence type="ECO:0000313" key="2">
    <source>
        <dbReference type="Proteomes" id="UP000230423"/>
    </source>
</evidence>
<dbReference type="AlphaFoldDB" id="A0A2G9U584"/>
<name>A0A2G9U584_TELCI</name>
<accession>A0A2G9U584</accession>
<proteinExistence type="predicted"/>
<evidence type="ECO:0000313" key="1">
    <source>
        <dbReference type="EMBL" id="PIO65298.1"/>
    </source>
</evidence>
<dbReference type="Proteomes" id="UP000230423">
    <property type="component" value="Unassembled WGS sequence"/>
</dbReference>
<protein>
    <submittedName>
        <fullName evidence="1">Uncharacterized protein</fullName>
    </submittedName>
</protein>
<organism evidence="1 2">
    <name type="scientific">Teladorsagia circumcincta</name>
    <name type="common">Brown stomach worm</name>
    <name type="synonym">Ostertagia circumcincta</name>
    <dbReference type="NCBI Taxonomy" id="45464"/>
    <lineage>
        <taxon>Eukaryota</taxon>
        <taxon>Metazoa</taxon>
        <taxon>Ecdysozoa</taxon>
        <taxon>Nematoda</taxon>
        <taxon>Chromadorea</taxon>
        <taxon>Rhabditida</taxon>
        <taxon>Rhabditina</taxon>
        <taxon>Rhabditomorpha</taxon>
        <taxon>Strongyloidea</taxon>
        <taxon>Trichostrongylidae</taxon>
        <taxon>Teladorsagia</taxon>
    </lineage>
</organism>